<feature type="transmembrane region" description="Helical" evidence="6">
    <location>
        <begin position="12"/>
        <end position="29"/>
    </location>
</feature>
<organism evidence="9 10">
    <name type="scientific">Hallella colorans</name>
    <dbReference type="NCBI Taxonomy" id="1703337"/>
    <lineage>
        <taxon>Bacteria</taxon>
        <taxon>Pseudomonadati</taxon>
        <taxon>Bacteroidota</taxon>
        <taxon>Bacteroidia</taxon>
        <taxon>Bacteroidales</taxon>
        <taxon>Prevotellaceae</taxon>
        <taxon>Hallella</taxon>
    </lineage>
</organism>
<dbReference type="Pfam" id="PF13567">
    <property type="entry name" value="DUF4131"/>
    <property type="match status" value="1"/>
</dbReference>
<feature type="transmembrane region" description="Helical" evidence="6">
    <location>
        <begin position="35"/>
        <end position="52"/>
    </location>
</feature>
<protein>
    <submittedName>
        <fullName evidence="9">Competence protein ComEC</fullName>
    </submittedName>
</protein>
<name>A0A2U0UHB0_9BACT</name>
<dbReference type="InterPro" id="IPR004477">
    <property type="entry name" value="ComEC_N"/>
</dbReference>
<keyword evidence="2" id="KW-1003">Cell membrane</keyword>
<dbReference type="Proteomes" id="UP000245870">
    <property type="component" value="Unassembled WGS sequence"/>
</dbReference>
<evidence type="ECO:0000313" key="10">
    <source>
        <dbReference type="Proteomes" id="UP000245870"/>
    </source>
</evidence>
<evidence type="ECO:0000256" key="1">
    <source>
        <dbReference type="ARBA" id="ARBA00004651"/>
    </source>
</evidence>
<sequence length="521" mass="57679">MEAAESMNLHSLTRIALMFIAGIVVGDAWGQHLAWWALLMGGGVLIAVASALGHKHNGWQGACIMACSLLVGAALSMRQKFVTTPIETACEVSYSAIVTSEPQEKGKTIRCDIAILKINGLSQRRAIKVRATLLKDAATRRWQHLHVGDGIEAMSTLEAPKGFFKPTNFDYPRWLRAHGYRAQTFVHWLYWRKAAVSTTTLSRWERVTLRARKFRQALLECLQQLGIDHEQLAVVAAMTLGDKSHIGNALKNNYSVTGASHVLALSGLHLGIIYALFTLLIGRFWRWRWVAQGLTLATVWAFVVMVGMPISAMRSATMLTVYAVCLLLGRQRASVNTLAFAALTLLVANPLALWDVGFQMSFMAVLSIIVYYQPILSLIKPRWKMARWVWSLCALSVAAQIGTAPLVAYYFGRFSCYFLLTNIIAIPAVTIILYMGILMAMATPAPIIQHFLGTALAHVAATLNGILGHMAQWPGASIEHIRMGTAQLWLVYVVIISITASIAYAIRMRRQRLLENLAVHQ</sequence>
<dbReference type="PANTHER" id="PTHR30619">
    <property type="entry name" value="DNA INTERNALIZATION/COMPETENCE PROTEIN COMEC/REC2"/>
    <property type="match status" value="1"/>
</dbReference>
<evidence type="ECO:0000256" key="3">
    <source>
        <dbReference type="ARBA" id="ARBA00022692"/>
    </source>
</evidence>
<feature type="transmembrane region" description="Helical" evidence="6">
    <location>
        <begin position="447"/>
        <end position="467"/>
    </location>
</feature>
<feature type="domain" description="DUF4131" evidence="8">
    <location>
        <begin position="33"/>
        <end position="186"/>
    </location>
</feature>
<dbReference type="InterPro" id="IPR025405">
    <property type="entry name" value="DUF4131"/>
</dbReference>
<dbReference type="OrthoDB" id="9761531at2"/>
<dbReference type="PANTHER" id="PTHR30619:SF1">
    <property type="entry name" value="RECOMBINATION PROTEIN 2"/>
    <property type="match status" value="1"/>
</dbReference>
<feature type="domain" description="ComEC/Rec2-related protein" evidence="7">
    <location>
        <begin position="238"/>
        <end position="501"/>
    </location>
</feature>
<feature type="transmembrane region" description="Helical" evidence="6">
    <location>
        <begin position="360"/>
        <end position="379"/>
    </location>
</feature>
<dbReference type="AlphaFoldDB" id="A0A2U0UHB0"/>
<feature type="transmembrane region" description="Helical" evidence="6">
    <location>
        <begin position="335"/>
        <end position="354"/>
    </location>
</feature>
<dbReference type="RefSeq" id="WP_116616102.1">
    <property type="nucleotide sequence ID" value="NZ_QENY01000005.1"/>
</dbReference>
<reference evidence="9 10" key="1">
    <citation type="submission" date="2018-05" db="EMBL/GenBank/DDBJ databases">
        <title>Genomic Encyclopedia of Type Strains, Phase IV (KMG-IV): sequencing the most valuable type-strain genomes for metagenomic binning, comparative biology and taxonomic classification.</title>
        <authorList>
            <person name="Goeker M."/>
        </authorList>
    </citation>
    <scope>NUCLEOTIDE SEQUENCE [LARGE SCALE GENOMIC DNA]</scope>
    <source>
        <strain evidence="9 10">DSM 100333</strain>
    </source>
</reference>
<evidence type="ECO:0000313" key="9">
    <source>
        <dbReference type="EMBL" id="PVX56951.1"/>
    </source>
</evidence>
<feature type="transmembrane region" description="Helical" evidence="6">
    <location>
        <begin position="388"/>
        <end position="411"/>
    </location>
</feature>
<evidence type="ECO:0000259" key="8">
    <source>
        <dbReference type="Pfam" id="PF13567"/>
    </source>
</evidence>
<evidence type="ECO:0000259" key="7">
    <source>
        <dbReference type="Pfam" id="PF03772"/>
    </source>
</evidence>
<evidence type="ECO:0000256" key="6">
    <source>
        <dbReference type="SAM" id="Phobius"/>
    </source>
</evidence>
<evidence type="ECO:0000256" key="4">
    <source>
        <dbReference type="ARBA" id="ARBA00022989"/>
    </source>
</evidence>
<keyword evidence="3 6" id="KW-0812">Transmembrane</keyword>
<accession>A0A2U0UHB0</accession>
<proteinExistence type="predicted"/>
<keyword evidence="10" id="KW-1185">Reference proteome</keyword>
<dbReference type="Pfam" id="PF03772">
    <property type="entry name" value="Competence"/>
    <property type="match status" value="1"/>
</dbReference>
<dbReference type="GO" id="GO:0005886">
    <property type="term" value="C:plasma membrane"/>
    <property type="evidence" value="ECO:0007669"/>
    <property type="project" value="UniProtKB-SubCell"/>
</dbReference>
<comment type="subcellular location">
    <subcellularLocation>
        <location evidence="1">Cell membrane</location>
        <topology evidence="1">Multi-pass membrane protein</topology>
    </subcellularLocation>
</comment>
<dbReference type="EMBL" id="QENY01000005">
    <property type="protein sequence ID" value="PVX56951.1"/>
    <property type="molecule type" value="Genomic_DNA"/>
</dbReference>
<evidence type="ECO:0000256" key="5">
    <source>
        <dbReference type="ARBA" id="ARBA00023136"/>
    </source>
</evidence>
<dbReference type="NCBIfam" id="TIGR00360">
    <property type="entry name" value="ComEC_N-term"/>
    <property type="match status" value="1"/>
</dbReference>
<keyword evidence="4 6" id="KW-1133">Transmembrane helix</keyword>
<dbReference type="InterPro" id="IPR052159">
    <property type="entry name" value="Competence_DNA_uptake"/>
</dbReference>
<keyword evidence="5 6" id="KW-0472">Membrane</keyword>
<feature type="transmembrane region" description="Helical" evidence="6">
    <location>
        <begin position="289"/>
        <end position="306"/>
    </location>
</feature>
<feature type="transmembrane region" description="Helical" evidence="6">
    <location>
        <begin position="262"/>
        <end position="282"/>
    </location>
</feature>
<feature type="transmembrane region" description="Helical" evidence="6">
    <location>
        <begin position="417"/>
        <end position="440"/>
    </location>
</feature>
<evidence type="ECO:0000256" key="2">
    <source>
        <dbReference type="ARBA" id="ARBA00022475"/>
    </source>
</evidence>
<comment type="caution">
    <text evidence="9">The sequence shown here is derived from an EMBL/GenBank/DDBJ whole genome shotgun (WGS) entry which is preliminary data.</text>
</comment>
<feature type="transmembrane region" description="Helical" evidence="6">
    <location>
        <begin position="487"/>
        <end position="506"/>
    </location>
</feature>
<gene>
    <name evidence="9" type="ORF">C7379_10572</name>
</gene>